<comment type="subcellular location">
    <subcellularLocation>
        <location evidence="6">Cytoplasm</location>
    </subcellularLocation>
</comment>
<feature type="disulfide bond" description="Redox-active" evidence="6">
    <location>
        <begin position="265"/>
        <end position="267"/>
    </location>
</feature>
<dbReference type="Gene3D" id="3.55.30.10">
    <property type="entry name" value="Hsp33 domain"/>
    <property type="match status" value="1"/>
</dbReference>
<dbReference type="PANTHER" id="PTHR30111">
    <property type="entry name" value="33 KDA CHAPERONIN"/>
    <property type="match status" value="1"/>
</dbReference>
<dbReference type="EMBL" id="CVTF01000086">
    <property type="protein sequence ID" value="CRL92413.1"/>
    <property type="molecule type" value="Genomic_DNA"/>
</dbReference>
<proteinExistence type="inferred from homology"/>
<comment type="similarity">
    <text evidence="6">Belongs to the HSP33 family.</text>
</comment>
<dbReference type="Proteomes" id="UP000182715">
    <property type="component" value="Unassembled WGS sequence"/>
</dbReference>
<organism evidence="7 8">
    <name type="scientific">Neisseria meningitidis serogroup B</name>
    <dbReference type="NCBI Taxonomy" id="491"/>
    <lineage>
        <taxon>Bacteria</taxon>
        <taxon>Pseudomonadati</taxon>
        <taxon>Pseudomonadota</taxon>
        <taxon>Betaproteobacteria</taxon>
        <taxon>Neisseriales</taxon>
        <taxon>Neisseriaceae</taxon>
        <taxon>Neisseria</taxon>
    </lineage>
</organism>
<dbReference type="InterPro" id="IPR016154">
    <property type="entry name" value="Heat_shock_Hsp33_C"/>
</dbReference>
<evidence type="ECO:0000256" key="6">
    <source>
        <dbReference type="HAMAP-Rule" id="MF_00117"/>
    </source>
</evidence>
<evidence type="ECO:0000256" key="1">
    <source>
        <dbReference type="ARBA" id="ARBA00022490"/>
    </source>
</evidence>
<sequence length="333" mass="37041">MIIWEAHPPSVLFSRRPQPYSRHPNNQSEKIMNQTAINRADVRTRFIFDDMPVRGLHVRLENVWQHIVKQKNYPAAIRRALGELLAAGVLLSGNLKNEGTLIVQVQGQGRLKMLVAEATSDRTVRATARWDEAAEIADDESLGDLLGGNGVFVLTLQPKDGEPWQGVVPLEGDGIAQMLMNYMKRSEQLDTHIVLSASDEAAGGLLVQRLPEEVLDEEAWEHVSTLARTLTAGELAELDAQHVLYRLFHETPPRVFEPETFEFSCTCSRGKVSDMLLMLGGEEVGGVVAEQGSIEVDCDFCHSKYVFDETDVNALFGEDVVGVAREQTRHTVQ</sequence>
<dbReference type="GO" id="GO:0005737">
    <property type="term" value="C:cytoplasm"/>
    <property type="evidence" value="ECO:0007669"/>
    <property type="project" value="UniProtKB-SubCell"/>
</dbReference>
<dbReference type="GO" id="GO:0042026">
    <property type="term" value="P:protein refolding"/>
    <property type="evidence" value="ECO:0007669"/>
    <property type="project" value="TreeGrafter"/>
</dbReference>
<feature type="disulfide bond" description="Redox-active" evidence="6">
    <location>
        <begin position="298"/>
        <end position="301"/>
    </location>
</feature>
<dbReference type="CDD" id="cd00498">
    <property type="entry name" value="Hsp33"/>
    <property type="match status" value="1"/>
</dbReference>
<keyword evidence="4 6" id="KW-0143">Chaperone</keyword>
<comment type="function">
    <text evidence="6">Redox regulated molecular chaperone. Protects both thermally unfolding and oxidatively damaged proteins from irreversible aggregation. Plays an important role in the bacterial defense system toward oxidative stress.</text>
</comment>
<dbReference type="GO" id="GO:0044183">
    <property type="term" value="F:protein folding chaperone"/>
    <property type="evidence" value="ECO:0007669"/>
    <property type="project" value="TreeGrafter"/>
</dbReference>
<dbReference type="Pfam" id="PF01430">
    <property type="entry name" value="HSP33"/>
    <property type="match status" value="1"/>
</dbReference>
<keyword evidence="5 6" id="KW-0676">Redox-active center</keyword>
<name>A0A0H5E018_NEIMI</name>
<dbReference type="InterPro" id="IPR023212">
    <property type="entry name" value="Hsp33_helix_hairpin_bin_dom_sf"/>
</dbReference>
<reference evidence="7 8" key="1">
    <citation type="submission" date="2014-11" db="EMBL/GenBank/DDBJ databases">
        <authorList>
            <person name="Diene M.Seydina."/>
        </authorList>
    </citation>
    <scope>NUCLEOTIDE SEQUENCE [LARGE SCALE GENOMIC DNA]</scope>
    <source>
        <strain evidence="7 8">Neisseria meningitidis CHUV</strain>
    </source>
</reference>
<keyword evidence="2 6" id="KW-0862">Zinc</keyword>
<dbReference type="GO" id="GO:0051082">
    <property type="term" value="F:unfolded protein binding"/>
    <property type="evidence" value="ECO:0007669"/>
    <property type="project" value="UniProtKB-UniRule"/>
</dbReference>
<keyword evidence="3 6" id="KW-1015">Disulfide bond</keyword>
<dbReference type="InterPro" id="IPR000397">
    <property type="entry name" value="Heat_shock_Hsp33"/>
</dbReference>
<accession>A0A0H5E018</accession>
<dbReference type="SUPFAM" id="SSF64397">
    <property type="entry name" value="Hsp33 domain"/>
    <property type="match status" value="1"/>
</dbReference>
<dbReference type="InterPro" id="IPR016153">
    <property type="entry name" value="Heat_shock_Hsp33_N"/>
</dbReference>
<keyword evidence="1 6" id="KW-0963">Cytoplasm</keyword>
<dbReference type="HAMAP" id="MF_00117">
    <property type="entry name" value="HslO"/>
    <property type="match status" value="1"/>
</dbReference>
<keyword evidence="7" id="KW-0346">Stress response</keyword>
<comment type="PTM">
    <text evidence="6">Under oxidizing conditions two disulfide bonds are formed involving the reactive cysteines. Under reducing conditions zinc is bound to the reactive cysteines and the protein is inactive.</text>
</comment>
<evidence type="ECO:0000256" key="5">
    <source>
        <dbReference type="ARBA" id="ARBA00023284"/>
    </source>
</evidence>
<evidence type="ECO:0000313" key="8">
    <source>
        <dbReference type="Proteomes" id="UP000182715"/>
    </source>
</evidence>
<evidence type="ECO:0000256" key="4">
    <source>
        <dbReference type="ARBA" id="ARBA00023186"/>
    </source>
</evidence>
<evidence type="ECO:0000256" key="2">
    <source>
        <dbReference type="ARBA" id="ARBA00022833"/>
    </source>
</evidence>
<gene>
    <name evidence="6" type="primary">hslO</name>
</gene>
<evidence type="ECO:0000256" key="3">
    <source>
        <dbReference type="ARBA" id="ARBA00023157"/>
    </source>
</evidence>
<dbReference type="PANTHER" id="PTHR30111:SF1">
    <property type="entry name" value="33 KDA CHAPERONIN"/>
    <property type="match status" value="1"/>
</dbReference>
<protein>
    <recommendedName>
        <fullName evidence="6">33 kDa chaperonin</fullName>
    </recommendedName>
    <alternativeName>
        <fullName evidence="6">Heat shock protein 33 homolog</fullName>
        <shortName evidence="6">HSP33</shortName>
    </alternativeName>
</protein>
<dbReference type="Gene3D" id="3.90.1280.10">
    <property type="entry name" value="HSP33 redox switch-like"/>
    <property type="match status" value="1"/>
</dbReference>
<dbReference type="Gene3D" id="1.10.287.480">
    <property type="entry name" value="helix hairpin bin"/>
    <property type="match status" value="1"/>
</dbReference>
<dbReference type="PIRSF" id="PIRSF005261">
    <property type="entry name" value="Heat_shock_Hsp33"/>
    <property type="match status" value="1"/>
</dbReference>
<dbReference type="AlphaFoldDB" id="A0A0H5E018"/>
<evidence type="ECO:0000313" key="7">
    <source>
        <dbReference type="EMBL" id="CRL92413.1"/>
    </source>
</evidence>
<dbReference type="SUPFAM" id="SSF118352">
    <property type="entry name" value="HSP33 redox switch-like"/>
    <property type="match status" value="1"/>
</dbReference>
<dbReference type="NCBIfam" id="NF001033">
    <property type="entry name" value="PRK00114.1"/>
    <property type="match status" value="1"/>
</dbReference>